<evidence type="ECO:0000313" key="1">
    <source>
        <dbReference type="EMBL" id="MFD1126223.1"/>
    </source>
</evidence>
<reference evidence="2" key="1">
    <citation type="journal article" date="2019" name="Int. J. Syst. Evol. Microbiol.">
        <title>The Global Catalogue of Microorganisms (GCM) 10K type strain sequencing project: providing services to taxonomists for standard genome sequencing and annotation.</title>
        <authorList>
            <consortium name="The Broad Institute Genomics Platform"/>
            <consortium name="The Broad Institute Genome Sequencing Center for Infectious Disease"/>
            <person name="Wu L."/>
            <person name="Ma J."/>
        </authorList>
    </citation>
    <scope>NUCLEOTIDE SEQUENCE [LARGE SCALE GENOMIC DNA]</scope>
    <source>
        <strain evidence="2">CCUG 71848</strain>
    </source>
</reference>
<name>A0ABW3PNR0_9LACO</name>
<gene>
    <name evidence="1" type="ORF">ACFQ22_12820</name>
</gene>
<evidence type="ECO:0000313" key="2">
    <source>
        <dbReference type="Proteomes" id="UP001597156"/>
    </source>
</evidence>
<keyword evidence="2" id="KW-1185">Reference proteome</keyword>
<accession>A0ABW3PNR0</accession>
<dbReference type="InterPro" id="IPR018757">
    <property type="entry name" value="DUF2316"/>
</dbReference>
<dbReference type="EMBL" id="JBHTLH010000043">
    <property type="protein sequence ID" value="MFD1126223.1"/>
    <property type="molecule type" value="Genomic_DNA"/>
</dbReference>
<comment type="caution">
    <text evidence="1">The sequence shown here is derived from an EMBL/GenBank/DDBJ whole genome shotgun (WGS) entry which is preliminary data.</text>
</comment>
<organism evidence="1 2">
    <name type="scientific">Lentilactobacillus raoultii</name>
    <dbReference type="NCBI Taxonomy" id="1987503"/>
    <lineage>
        <taxon>Bacteria</taxon>
        <taxon>Bacillati</taxon>
        <taxon>Bacillota</taxon>
        <taxon>Bacilli</taxon>
        <taxon>Lactobacillales</taxon>
        <taxon>Lactobacillaceae</taxon>
        <taxon>Lentilactobacillus</taxon>
    </lineage>
</organism>
<dbReference type="RefSeq" id="WP_121977836.1">
    <property type="nucleotide sequence ID" value="NZ_JBHTLH010000043.1"/>
</dbReference>
<dbReference type="Pfam" id="PF10078">
    <property type="entry name" value="DUF2316"/>
    <property type="match status" value="1"/>
</dbReference>
<sequence>MSLTPDERAATINELSQNFDLAGVSLNQAADELHTTTDHLRQVLNLQVTRIEEPWILRNYLVSIILDQGKEPYPFSKLNGDPSRYPFLDDQFIQRGKLA</sequence>
<protein>
    <submittedName>
        <fullName evidence="1">DUF2316 family protein</fullName>
    </submittedName>
</protein>
<proteinExistence type="predicted"/>
<dbReference type="Proteomes" id="UP001597156">
    <property type="component" value="Unassembled WGS sequence"/>
</dbReference>